<dbReference type="GO" id="GO:0008023">
    <property type="term" value="C:transcription elongation factor complex"/>
    <property type="evidence" value="ECO:0007669"/>
    <property type="project" value="InterPro"/>
</dbReference>
<dbReference type="PANTHER" id="PTHR23288:SF17">
    <property type="entry name" value="RNA POLYMERASE II ELONGATION FACTOR ELL"/>
    <property type="match status" value="1"/>
</dbReference>
<dbReference type="AlphaFoldDB" id="A0A8J4YCF7"/>
<dbReference type="GO" id="GO:0000987">
    <property type="term" value="F:cis-regulatory region sequence-specific DNA binding"/>
    <property type="evidence" value="ECO:0007669"/>
    <property type="project" value="TreeGrafter"/>
</dbReference>
<keyword evidence="3" id="KW-0251">Elongation factor</keyword>
<feature type="domain" description="RNA polymerase II elongation factor ELL N-terminal" evidence="2">
    <location>
        <begin position="4"/>
        <end position="192"/>
    </location>
</feature>
<feature type="compositionally biased region" description="Polar residues" evidence="1">
    <location>
        <begin position="117"/>
        <end position="143"/>
    </location>
</feature>
<dbReference type="Proteomes" id="UP000770661">
    <property type="component" value="Unassembled WGS sequence"/>
</dbReference>
<dbReference type="OrthoDB" id="6284217at2759"/>
<dbReference type="EMBL" id="JACEEZ010012384">
    <property type="protein sequence ID" value="KAG0720716.1"/>
    <property type="molecule type" value="Genomic_DNA"/>
</dbReference>
<dbReference type="GO" id="GO:0032968">
    <property type="term" value="P:positive regulation of transcription elongation by RNA polymerase II"/>
    <property type="evidence" value="ECO:0007669"/>
    <property type="project" value="TreeGrafter"/>
</dbReference>
<dbReference type="InterPro" id="IPR042065">
    <property type="entry name" value="E3_ELL-like"/>
</dbReference>
<keyword evidence="4" id="KW-1185">Reference proteome</keyword>
<dbReference type="Pfam" id="PF10390">
    <property type="entry name" value="ELL"/>
    <property type="match status" value="1"/>
</dbReference>
<dbReference type="GO" id="GO:0006368">
    <property type="term" value="P:transcription elongation by RNA polymerase II"/>
    <property type="evidence" value="ECO:0007669"/>
    <property type="project" value="InterPro"/>
</dbReference>
<dbReference type="PANTHER" id="PTHR23288">
    <property type="entry name" value="OCCLUDIN AND RNA POLYMERASE II ELONGATION FACTOR ELL"/>
    <property type="match status" value="1"/>
</dbReference>
<evidence type="ECO:0000313" key="4">
    <source>
        <dbReference type="Proteomes" id="UP000770661"/>
    </source>
</evidence>
<keyword evidence="3" id="KW-0648">Protein biosynthesis</keyword>
<dbReference type="InterPro" id="IPR031176">
    <property type="entry name" value="ELL/occludin"/>
</dbReference>
<dbReference type="GO" id="GO:0003746">
    <property type="term" value="F:translation elongation factor activity"/>
    <property type="evidence" value="ECO:0007669"/>
    <property type="project" value="UniProtKB-KW"/>
</dbReference>
<evidence type="ECO:0000313" key="3">
    <source>
        <dbReference type="EMBL" id="KAG0720716.1"/>
    </source>
</evidence>
<dbReference type="Gene3D" id="1.10.10.2670">
    <property type="entry name" value="E3 ubiquitin-protein ligase"/>
    <property type="match status" value="1"/>
</dbReference>
<feature type="compositionally biased region" description="Pro residues" evidence="1">
    <location>
        <begin position="144"/>
        <end position="153"/>
    </location>
</feature>
<gene>
    <name evidence="3" type="primary">ELL2</name>
    <name evidence="3" type="ORF">GWK47_047903</name>
</gene>
<accession>A0A8J4YCF7</accession>
<reference evidence="3" key="1">
    <citation type="submission" date="2020-07" db="EMBL/GenBank/DDBJ databases">
        <title>The High-quality genome of the commercially important snow crab, Chionoecetes opilio.</title>
        <authorList>
            <person name="Jeong J.-H."/>
            <person name="Ryu S."/>
        </authorList>
    </citation>
    <scope>NUCLEOTIDE SEQUENCE</scope>
    <source>
        <strain evidence="3">MADBK_172401_WGS</strain>
        <tissue evidence="3">Digestive gland</tissue>
    </source>
</reference>
<evidence type="ECO:0000256" key="1">
    <source>
        <dbReference type="SAM" id="MobiDB-lite"/>
    </source>
</evidence>
<feature type="region of interest" description="Disordered" evidence="1">
    <location>
        <begin position="112"/>
        <end position="163"/>
    </location>
</feature>
<name>A0A8J4YCF7_CHIOP</name>
<comment type="caution">
    <text evidence="3">The sequence shown here is derived from an EMBL/GenBank/DDBJ whole genome shotgun (WGS) entry which is preliminary data.</text>
</comment>
<dbReference type="InterPro" id="IPR019464">
    <property type="entry name" value="ELL_N"/>
</dbReference>
<sequence length="202" mass="22275">MEEIAIPSRGNGLAKFSFSLQPIQETDGPQGSFEFIKQFSSRALESLGPMVAKLWIHAKDDTYEKTRKSMEHAQKQGKMNCVKEVTNSANPFVRSRPSQGGTMNMVAPHKKKDVMAEQTSSKFSSTSPHRPQSATPTGSTPNASKPPPPPPPTVNGRNSNPELVRRPLRERIIQLLAVRNFKKLELINRLHSGECCSLVAAV</sequence>
<protein>
    <submittedName>
        <fullName evidence="3">RNA polymerase II elongation factor ELL2</fullName>
    </submittedName>
</protein>
<organism evidence="3 4">
    <name type="scientific">Chionoecetes opilio</name>
    <name type="common">Atlantic snow crab</name>
    <name type="synonym">Cancer opilio</name>
    <dbReference type="NCBI Taxonomy" id="41210"/>
    <lineage>
        <taxon>Eukaryota</taxon>
        <taxon>Metazoa</taxon>
        <taxon>Ecdysozoa</taxon>
        <taxon>Arthropoda</taxon>
        <taxon>Crustacea</taxon>
        <taxon>Multicrustacea</taxon>
        <taxon>Malacostraca</taxon>
        <taxon>Eumalacostraca</taxon>
        <taxon>Eucarida</taxon>
        <taxon>Decapoda</taxon>
        <taxon>Pleocyemata</taxon>
        <taxon>Brachyura</taxon>
        <taxon>Eubrachyura</taxon>
        <taxon>Majoidea</taxon>
        <taxon>Majidae</taxon>
        <taxon>Chionoecetes</taxon>
    </lineage>
</organism>
<proteinExistence type="predicted"/>
<dbReference type="GO" id="GO:0042795">
    <property type="term" value="P:snRNA transcription by RNA polymerase II"/>
    <property type="evidence" value="ECO:0007669"/>
    <property type="project" value="TreeGrafter"/>
</dbReference>
<evidence type="ECO:0000259" key="2">
    <source>
        <dbReference type="Pfam" id="PF10390"/>
    </source>
</evidence>